<organism evidence="6 7">
    <name type="scientific">Romanomermis culicivorax</name>
    <name type="common">Nematode worm</name>
    <dbReference type="NCBI Taxonomy" id="13658"/>
    <lineage>
        <taxon>Eukaryota</taxon>
        <taxon>Metazoa</taxon>
        <taxon>Ecdysozoa</taxon>
        <taxon>Nematoda</taxon>
        <taxon>Enoplea</taxon>
        <taxon>Dorylaimia</taxon>
        <taxon>Mermithida</taxon>
        <taxon>Mermithoidea</taxon>
        <taxon>Mermithidae</taxon>
        <taxon>Romanomermis</taxon>
    </lineage>
</organism>
<dbReference type="PANTHER" id="PTHR46754">
    <property type="entry name" value="MKI67 FHA DOMAIN-INTERACTING NUCLEOLAR PHOSPHOPROTEIN"/>
    <property type="match status" value="1"/>
</dbReference>
<evidence type="ECO:0000256" key="4">
    <source>
        <dbReference type="PROSITE-ProRule" id="PRU00176"/>
    </source>
</evidence>
<dbReference type="SMART" id="SM00360">
    <property type="entry name" value="RRM"/>
    <property type="match status" value="1"/>
</dbReference>
<keyword evidence="2 4" id="KW-0694">RNA-binding</keyword>
<keyword evidence="3" id="KW-0539">Nucleus</keyword>
<evidence type="ECO:0000313" key="7">
    <source>
        <dbReference type="WBParaSite" id="nRc.2.0.1.t05346-RA"/>
    </source>
</evidence>
<feature type="domain" description="RRM" evidence="5">
    <location>
        <begin position="45"/>
        <end position="123"/>
    </location>
</feature>
<accession>A0A915HUX4</accession>
<dbReference type="WBParaSite" id="nRc.2.0.1.t05346-RA">
    <property type="protein sequence ID" value="nRc.2.0.1.t05346-RA"/>
    <property type="gene ID" value="nRc.2.0.1.g05346"/>
</dbReference>
<dbReference type="Proteomes" id="UP000887565">
    <property type="component" value="Unplaced"/>
</dbReference>
<evidence type="ECO:0000256" key="1">
    <source>
        <dbReference type="ARBA" id="ARBA00004604"/>
    </source>
</evidence>
<evidence type="ECO:0000313" key="6">
    <source>
        <dbReference type="Proteomes" id="UP000887565"/>
    </source>
</evidence>
<comment type="subcellular location">
    <subcellularLocation>
        <location evidence="1">Nucleus</location>
        <location evidence="1">Nucleolus</location>
    </subcellularLocation>
</comment>
<dbReference type="SUPFAM" id="SSF54928">
    <property type="entry name" value="RNA-binding domain, RBD"/>
    <property type="match status" value="1"/>
</dbReference>
<dbReference type="Gene3D" id="3.30.70.330">
    <property type="match status" value="1"/>
</dbReference>
<evidence type="ECO:0000256" key="2">
    <source>
        <dbReference type="ARBA" id="ARBA00022884"/>
    </source>
</evidence>
<dbReference type="PROSITE" id="PS50102">
    <property type="entry name" value="RRM"/>
    <property type="match status" value="1"/>
</dbReference>
<protein>
    <submittedName>
        <fullName evidence="7">RRM domain-containing protein</fullName>
    </submittedName>
</protein>
<proteinExistence type="predicted"/>
<name>A0A915HUX4_ROMCU</name>
<dbReference type="Pfam" id="PF00076">
    <property type="entry name" value="RRM_1"/>
    <property type="match status" value="1"/>
</dbReference>
<reference evidence="7" key="1">
    <citation type="submission" date="2022-11" db="UniProtKB">
        <authorList>
            <consortium name="WormBaseParasite"/>
        </authorList>
    </citation>
    <scope>IDENTIFICATION</scope>
</reference>
<dbReference type="GO" id="GO:0003723">
    <property type="term" value="F:RNA binding"/>
    <property type="evidence" value="ECO:0007669"/>
    <property type="project" value="UniProtKB-UniRule"/>
</dbReference>
<dbReference type="AlphaFoldDB" id="A0A915HUX4"/>
<dbReference type="InterPro" id="IPR012677">
    <property type="entry name" value="Nucleotide-bd_a/b_plait_sf"/>
</dbReference>
<dbReference type="GO" id="GO:0005730">
    <property type="term" value="C:nucleolus"/>
    <property type="evidence" value="ECO:0007669"/>
    <property type="project" value="UniProtKB-SubCell"/>
</dbReference>
<dbReference type="CDD" id="cd12307">
    <property type="entry name" value="RRM_NIFK_like"/>
    <property type="match status" value="1"/>
</dbReference>
<evidence type="ECO:0000256" key="3">
    <source>
        <dbReference type="ARBA" id="ARBA00023242"/>
    </source>
</evidence>
<dbReference type="OMA" id="PREHVHE"/>
<dbReference type="InterPro" id="IPR035979">
    <property type="entry name" value="RBD_domain_sf"/>
</dbReference>
<dbReference type="InterPro" id="IPR000504">
    <property type="entry name" value="RRM_dom"/>
</dbReference>
<sequence>MRNRLSVAKSKGNVLDLGKNNPKQIHSLGDSTLPEEKMATNEMSNIVYLGRIPEGFVEKDMMSYFKQFGLVKRLKLYRSQKTGRSKGFAFIEFANAEVAKVVASTMNNYLMFERILKCHVLPKDKVHKKLFIKWNEIPQPEARKRRIITKSVGFRSDKQHARMLKRLAKHITQQNAKLQAFGIDYNFPVTWVDKKPKVDMKEELSDIDDYANYSNVNESQNLQSEYSMLIDSSDDEISFQTPEHCVKKCRKLNKSAHVKEVAKVINDAI</sequence>
<evidence type="ECO:0000259" key="5">
    <source>
        <dbReference type="PROSITE" id="PS50102"/>
    </source>
</evidence>
<keyword evidence="6" id="KW-1185">Reference proteome</keyword>